<accession>A0A7R9G9B6</accession>
<dbReference type="Proteomes" id="UP000678499">
    <property type="component" value="Unassembled WGS sequence"/>
</dbReference>
<gene>
    <name evidence="1" type="ORF">NMOB1V02_LOCUS247</name>
</gene>
<dbReference type="GO" id="GO:0016791">
    <property type="term" value="F:phosphatase activity"/>
    <property type="evidence" value="ECO:0007669"/>
    <property type="project" value="UniProtKB-ARBA"/>
</dbReference>
<dbReference type="OrthoDB" id="5821688at2759"/>
<evidence type="ECO:0008006" key="3">
    <source>
        <dbReference type="Google" id="ProtNLM"/>
    </source>
</evidence>
<dbReference type="AlphaFoldDB" id="A0A7R9G9B6"/>
<organism evidence="1">
    <name type="scientific">Notodromas monacha</name>
    <dbReference type="NCBI Taxonomy" id="399045"/>
    <lineage>
        <taxon>Eukaryota</taxon>
        <taxon>Metazoa</taxon>
        <taxon>Ecdysozoa</taxon>
        <taxon>Arthropoda</taxon>
        <taxon>Crustacea</taxon>
        <taxon>Oligostraca</taxon>
        <taxon>Ostracoda</taxon>
        <taxon>Podocopa</taxon>
        <taxon>Podocopida</taxon>
        <taxon>Cypridocopina</taxon>
        <taxon>Cypridoidea</taxon>
        <taxon>Cyprididae</taxon>
        <taxon>Notodromas</taxon>
    </lineage>
</organism>
<evidence type="ECO:0000313" key="1">
    <source>
        <dbReference type="EMBL" id="CAD7272305.1"/>
    </source>
</evidence>
<name>A0A7R9G9B6_9CRUS</name>
<dbReference type="EMBL" id="OA882053">
    <property type="protein sequence ID" value="CAD7272305.1"/>
    <property type="molecule type" value="Genomic_DNA"/>
</dbReference>
<dbReference type="InterPro" id="IPR029033">
    <property type="entry name" value="His_PPase_superfam"/>
</dbReference>
<keyword evidence="2" id="KW-1185">Reference proteome</keyword>
<protein>
    <recommendedName>
        <fullName evidence="3">Prostatic acid phosphatase</fullName>
    </recommendedName>
</protein>
<evidence type="ECO:0000313" key="2">
    <source>
        <dbReference type="Proteomes" id="UP000678499"/>
    </source>
</evidence>
<dbReference type="Gene3D" id="3.40.50.1240">
    <property type="entry name" value="Phosphoglycerate mutase-like"/>
    <property type="match status" value="1"/>
</dbReference>
<dbReference type="SUPFAM" id="SSF53254">
    <property type="entry name" value="Phosphoglycerate mutase-like"/>
    <property type="match status" value="1"/>
</dbReference>
<reference evidence="1" key="1">
    <citation type="submission" date="2020-11" db="EMBL/GenBank/DDBJ databases">
        <authorList>
            <person name="Tran Van P."/>
        </authorList>
    </citation>
    <scope>NUCLEOTIDE SEQUENCE</scope>
</reference>
<proteinExistence type="predicted"/>
<dbReference type="EMBL" id="CAJPEX010000016">
    <property type="protein sequence ID" value="CAG0912457.1"/>
    <property type="molecule type" value="Genomic_DNA"/>
</dbReference>
<sequence length="165" mass="18654">MTNPQSSPNDFLLAASVADAVKSGDGEGFLKTALCPDDPSGRKRMISTSLFLPLVERWGCSNPVLRPHYPELVDCEWRYSITLGLYRHGDRTPISFYPTDPHKCEKLRPVRSGQLLNTGKLRHFQLGKWLPERYADFLGKKYDPAEFFTLVVFPQLSKKIAGTKP</sequence>